<name>A0A174PCZ4_9CLOT</name>
<dbReference type="InterPro" id="IPR006095">
    <property type="entry name" value="Glu/Leu/Phe/Val/Trp_DH"/>
</dbReference>
<dbReference type="FunFam" id="3.40.50.10860:FF:000002">
    <property type="entry name" value="Glutamate dehydrogenase"/>
    <property type="match status" value="1"/>
</dbReference>
<feature type="active site" description="Proton donor" evidence="6">
    <location>
        <position position="128"/>
    </location>
</feature>
<dbReference type="Gene3D" id="3.40.50.10860">
    <property type="entry name" value="Leucine Dehydrogenase, chain A, domain 1"/>
    <property type="match status" value="1"/>
</dbReference>
<feature type="binding site" evidence="7">
    <location>
        <position position="116"/>
    </location>
    <ligand>
        <name>substrate</name>
    </ligand>
</feature>
<evidence type="ECO:0000313" key="11">
    <source>
        <dbReference type="EMBL" id="CUP58933.1"/>
    </source>
</evidence>
<protein>
    <recommendedName>
        <fullName evidence="3 5">Glutamate dehydrogenase</fullName>
    </recommendedName>
</protein>
<keyword evidence="7" id="KW-0547">Nucleotide-binding</keyword>
<reference evidence="11 12" key="1">
    <citation type="submission" date="2015-09" db="EMBL/GenBank/DDBJ databases">
        <authorList>
            <consortium name="Pathogen Informatics"/>
        </authorList>
    </citation>
    <scope>NUCLEOTIDE SEQUENCE [LARGE SCALE GENOMIC DNA]</scope>
    <source>
        <strain evidence="11 12">2789STDY5834956</strain>
    </source>
</reference>
<evidence type="ECO:0000256" key="9">
    <source>
        <dbReference type="RuleBase" id="RU004417"/>
    </source>
</evidence>
<dbReference type="InterPro" id="IPR033524">
    <property type="entry name" value="Glu/Leu/Phe/Val_DH_AS"/>
</dbReference>
<dbReference type="InterPro" id="IPR014362">
    <property type="entry name" value="Glu_DH"/>
</dbReference>
<dbReference type="Gene3D" id="3.40.50.720">
    <property type="entry name" value="NAD(P)-binding Rossmann-like Domain"/>
    <property type="match status" value="1"/>
</dbReference>
<keyword evidence="7" id="KW-0520">NAD</keyword>
<feature type="binding site" evidence="7">
    <location>
        <position position="212"/>
    </location>
    <ligand>
        <name>NAD(+)</name>
        <dbReference type="ChEBI" id="CHEBI:57540"/>
    </ligand>
</feature>
<dbReference type="GO" id="GO:0000166">
    <property type="term" value="F:nucleotide binding"/>
    <property type="evidence" value="ECO:0007669"/>
    <property type="project" value="UniProtKB-KW"/>
</dbReference>
<accession>A0A174PCZ4</accession>
<comment type="subunit">
    <text evidence="2">Homohexamer.</text>
</comment>
<dbReference type="FunFam" id="3.40.50.720:FF:000030">
    <property type="entry name" value="Glutamate dehydrogenase"/>
    <property type="match status" value="1"/>
</dbReference>
<dbReference type="PANTHER" id="PTHR43571">
    <property type="entry name" value="NADP-SPECIFIC GLUTAMATE DEHYDROGENASE 1-RELATED"/>
    <property type="match status" value="1"/>
</dbReference>
<comment type="similarity">
    <text evidence="1 5 9">Belongs to the Glu/Leu/Phe/Val dehydrogenases family.</text>
</comment>
<evidence type="ECO:0000256" key="3">
    <source>
        <dbReference type="ARBA" id="ARBA00012896"/>
    </source>
</evidence>
<evidence type="ECO:0000313" key="12">
    <source>
        <dbReference type="Proteomes" id="UP000095563"/>
    </source>
</evidence>
<dbReference type="SUPFAM" id="SSF51735">
    <property type="entry name" value="NAD(P)-binding Rossmann-fold domains"/>
    <property type="match status" value="1"/>
</dbReference>
<evidence type="ECO:0000256" key="8">
    <source>
        <dbReference type="PIRSR" id="PIRSR000185-3"/>
    </source>
</evidence>
<evidence type="ECO:0000256" key="5">
    <source>
        <dbReference type="PIRNR" id="PIRNR000185"/>
    </source>
</evidence>
<dbReference type="PANTHER" id="PTHR43571:SF1">
    <property type="entry name" value="NADP-SPECIFIC GLUTAMATE DEHYDROGENASE 1-RELATED"/>
    <property type="match status" value="1"/>
</dbReference>
<dbReference type="CDD" id="cd05313">
    <property type="entry name" value="NAD_bind_2_Glu_DH"/>
    <property type="match status" value="1"/>
</dbReference>
<dbReference type="InterPro" id="IPR033922">
    <property type="entry name" value="NAD_bind_Glu_DH"/>
</dbReference>
<feature type="binding site" evidence="7">
    <location>
        <position position="92"/>
    </location>
    <ligand>
        <name>substrate</name>
    </ligand>
</feature>
<evidence type="ECO:0000256" key="4">
    <source>
        <dbReference type="ARBA" id="ARBA00023002"/>
    </source>
</evidence>
<proteinExistence type="inferred from homology"/>
<feature type="site" description="Important for catalysis" evidence="8">
    <location>
        <position position="168"/>
    </location>
</feature>
<organism evidence="11 12">
    <name type="scientific">Clostridium baratii</name>
    <dbReference type="NCBI Taxonomy" id="1561"/>
    <lineage>
        <taxon>Bacteria</taxon>
        <taxon>Bacillati</taxon>
        <taxon>Bacillota</taxon>
        <taxon>Clostridia</taxon>
        <taxon>Eubacteriales</taxon>
        <taxon>Clostridiaceae</taxon>
        <taxon>Clostridium</taxon>
    </lineage>
</organism>
<dbReference type="NCBIfam" id="NF006929">
    <property type="entry name" value="PRK09414.1"/>
    <property type="match status" value="1"/>
</dbReference>
<dbReference type="Gene3D" id="1.10.285.10">
    <property type="entry name" value="Glutamate Dehydrogenase, chain A, domain 3"/>
    <property type="match status" value="2"/>
</dbReference>
<dbReference type="PRINTS" id="PR00082">
    <property type="entry name" value="GLFDHDRGNASE"/>
</dbReference>
<evidence type="ECO:0000259" key="10">
    <source>
        <dbReference type="SMART" id="SM00839"/>
    </source>
</evidence>
<evidence type="ECO:0000256" key="2">
    <source>
        <dbReference type="ARBA" id="ARBA00011643"/>
    </source>
</evidence>
<dbReference type="RefSeq" id="WP_055205874.1">
    <property type="nucleotide sequence ID" value="NZ_CZBO01000001.1"/>
</dbReference>
<feature type="binding site" evidence="7">
    <location>
        <position position="167"/>
    </location>
    <ligand>
        <name>substrate</name>
    </ligand>
</feature>
<dbReference type="Pfam" id="PF00208">
    <property type="entry name" value="ELFV_dehydrog"/>
    <property type="match status" value="1"/>
</dbReference>
<dbReference type="GO" id="GO:0006537">
    <property type="term" value="P:glutamate biosynthetic process"/>
    <property type="evidence" value="ECO:0007669"/>
    <property type="project" value="TreeGrafter"/>
</dbReference>
<dbReference type="InterPro" id="IPR046346">
    <property type="entry name" value="Aminoacid_DH-like_N_sf"/>
</dbReference>
<dbReference type="AlphaFoldDB" id="A0A174PCZ4"/>
<feature type="binding site" evidence="7">
    <location>
        <position position="243"/>
    </location>
    <ligand>
        <name>NAD(+)</name>
        <dbReference type="ChEBI" id="CHEBI:57540"/>
    </ligand>
</feature>
<dbReference type="InterPro" id="IPR050724">
    <property type="entry name" value="Glu_Leu_Phe_Val_DH"/>
</dbReference>
<dbReference type="GO" id="GO:0005829">
    <property type="term" value="C:cytosol"/>
    <property type="evidence" value="ECO:0007669"/>
    <property type="project" value="TreeGrafter"/>
</dbReference>
<dbReference type="InterPro" id="IPR036291">
    <property type="entry name" value="NAD(P)-bd_dom_sf"/>
</dbReference>
<dbReference type="InterPro" id="IPR006096">
    <property type="entry name" value="Glu/Leu/Phe/Val/Trp_DH_C"/>
</dbReference>
<dbReference type="EMBL" id="CZBO01000001">
    <property type="protein sequence ID" value="CUP58933.1"/>
    <property type="molecule type" value="Genomic_DNA"/>
</dbReference>
<gene>
    <name evidence="11" type="primary">gluD</name>
    <name evidence="11" type="ORF">ERS852568_00079</name>
</gene>
<evidence type="ECO:0000256" key="6">
    <source>
        <dbReference type="PIRSR" id="PIRSR000185-1"/>
    </source>
</evidence>
<feature type="binding site" evidence="7">
    <location>
        <position position="113"/>
    </location>
    <ligand>
        <name>substrate</name>
    </ligand>
</feature>
<sequence length="448" mass="48995">MNGREYVNEVLAKVKERNKGETEFIDAVTEVLESLIPVFDKNPDYIKEGILERIVEPERQIFFRVPWVDDNGKVQVNRGFRVQFNSAIGPYKGGLRFHPSVNQSIIKFLGFEQIFKNSLTGLPIGGGKGGSDFDPKGKSDREVMRFCQSFMAELCKHIGSDIDVPAGDIGVGGREIGYMYGYYKKIRNTSEQGVLTGKGLSYGGSLGRKEATGYGLVYFTEEMLKDNGTSFDGKTVVISGSGNVAIYAAEKAKELGAKVVALSDSNGYIYDENGINLDVVKDIKEVKRGRIKEYLNYVSTAKYEEGCKNIWKIKCDIALPCATQGEINEESAKALVGNGVKAVSEGANMPSTLEAIKVFQDNKIMFGPAKAANAGGVACSALEMSQNSMRLSWTREEVLEKLKDIMAMIYKNASEASKEYGDEGNILMGANIAGFLKVCDAMMAQGIV</sequence>
<dbReference type="InterPro" id="IPR006097">
    <property type="entry name" value="Glu/Leu/Phe/Val/Trp_DH_dimer"/>
</dbReference>
<feature type="domain" description="Glutamate/phenylalanine/leucine/valine/L-tryptophan dehydrogenase C-terminal" evidence="10">
    <location>
        <begin position="205"/>
        <end position="446"/>
    </location>
</feature>
<feature type="binding site" evidence="7">
    <location>
        <position position="380"/>
    </location>
    <ligand>
        <name>substrate</name>
    </ligand>
</feature>
<dbReference type="Pfam" id="PF02812">
    <property type="entry name" value="ELFV_dehydrog_N"/>
    <property type="match status" value="1"/>
</dbReference>
<keyword evidence="4 5" id="KW-0560">Oxidoreductase</keyword>
<dbReference type="FunFam" id="1.10.285.10:FF:000001">
    <property type="entry name" value="Glutamate dehydrogenase"/>
    <property type="match status" value="1"/>
</dbReference>
<dbReference type="SMART" id="SM00839">
    <property type="entry name" value="ELFV_dehydrog"/>
    <property type="match status" value="1"/>
</dbReference>
<dbReference type="GO" id="GO:0004354">
    <property type="term" value="F:glutamate dehydrogenase (NADP+) activity"/>
    <property type="evidence" value="ECO:0007669"/>
    <property type="project" value="TreeGrafter"/>
</dbReference>
<dbReference type="PIRSF" id="PIRSF000185">
    <property type="entry name" value="Glu_DH"/>
    <property type="match status" value="1"/>
</dbReference>
<dbReference type="Proteomes" id="UP000095563">
    <property type="component" value="Unassembled WGS sequence"/>
</dbReference>
<evidence type="ECO:0000256" key="1">
    <source>
        <dbReference type="ARBA" id="ARBA00006382"/>
    </source>
</evidence>
<dbReference type="SUPFAM" id="SSF53223">
    <property type="entry name" value="Aminoacid dehydrogenase-like, N-terminal domain"/>
    <property type="match status" value="1"/>
</dbReference>
<evidence type="ECO:0000256" key="7">
    <source>
        <dbReference type="PIRSR" id="PIRSR000185-2"/>
    </source>
</evidence>
<dbReference type="PROSITE" id="PS00074">
    <property type="entry name" value="GLFV_DEHYDROGENASE"/>
    <property type="match status" value="1"/>
</dbReference>